<feature type="transmembrane region" description="Helical" evidence="1">
    <location>
        <begin position="12"/>
        <end position="32"/>
    </location>
</feature>
<organism evidence="2 3">
    <name type="scientific">Pseudanabaena biceps PCC 7429</name>
    <dbReference type="NCBI Taxonomy" id="927668"/>
    <lineage>
        <taxon>Bacteria</taxon>
        <taxon>Bacillati</taxon>
        <taxon>Cyanobacteriota</taxon>
        <taxon>Cyanophyceae</taxon>
        <taxon>Pseudanabaenales</taxon>
        <taxon>Pseudanabaenaceae</taxon>
        <taxon>Pseudanabaena</taxon>
    </lineage>
</organism>
<dbReference type="Proteomes" id="UP000011201">
    <property type="component" value="Unassembled WGS sequence"/>
</dbReference>
<evidence type="ECO:0000313" key="2">
    <source>
        <dbReference type="EMBL" id="ELS30363.1"/>
    </source>
</evidence>
<name>L8MWI5_9CYAN</name>
<keyword evidence="1" id="KW-0472">Membrane</keyword>
<dbReference type="EMBL" id="ALWB01000341">
    <property type="protein sequence ID" value="ELS30363.1"/>
    <property type="molecule type" value="Genomic_DNA"/>
</dbReference>
<comment type="caution">
    <text evidence="2">The sequence shown here is derived from an EMBL/GenBank/DDBJ whole genome shotgun (WGS) entry which is preliminary data.</text>
</comment>
<proteinExistence type="predicted"/>
<evidence type="ECO:0000313" key="3">
    <source>
        <dbReference type="Proteomes" id="UP000011201"/>
    </source>
</evidence>
<sequence>MPIGGCATALGMIYFLSYHLLSFKSVLEITAIPRKNEKKN</sequence>
<keyword evidence="3" id="KW-1185">Reference proteome</keyword>
<reference evidence="2 3" key="1">
    <citation type="journal article" date="2013" name="Proc. Natl. Acad. Sci. U.S.A.">
        <title>Improving the coverage of the cyanobacterial phylum using diversity-driven genome sequencing.</title>
        <authorList>
            <person name="Shih P.M."/>
            <person name="Wu D."/>
            <person name="Latifi A."/>
            <person name="Axen S.D."/>
            <person name="Fewer D.P."/>
            <person name="Talla E."/>
            <person name="Calteau A."/>
            <person name="Cai F."/>
            <person name="Tandeau de Marsac N."/>
            <person name="Rippka R."/>
            <person name="Herdman M."/>
            <person name="Sivonen K."/>
            <person name="Coursin T."/>
            <person name="Laurent T."/>
            <person name="Goodwin L."/>
            <person name="Nolan M."/>
            <person name="Davenport K.W."/>
            <person name="Han C.S."/>
            <person name="Rubin E.M."/>
            <person name="Eisen J.A."/>
            <person name="Woyke T."/>
            <person name="Gugger M."/>
            <person name="Kerfeld C.A."/>
        </authorList>
    </citation>
    <scope>NUCLEOTIDE SEQUENCE [LARGE SCALE GENOMIC DNA]</scope>
    <source>
        <strain evidence="2 3">PCC 7429</strain>
    </source>
</reference>
<protein>
    <submittedName>
        <fullName evidence="2">Uncharacterized protein</fullName>
    </submittedName>
</protein>
<keyword evidence="1" id="KW-0812">Transmembrane</keyword>
<keyword evidence="1" id="KW-1133">Transmembrane helix</keyword>
<gene>
    <name evidence="2" type="ORF">Pse7429DRAFT_4557</name>
</gene>
<dbReference type="AlphaFoldDB" id="L8MWI5"/>
<evidence type="ECO:0000256" key="1">
    <source>
        <dbReference type="SAM" id="Phobius"/>
    </source>
</evidence>
<accession>L8MWI5</accession>